<evidence type="ECO:0000313" key="4">
    <source>
        <dbReference type="Proteomes" id="UP000632154"/>
    </source>
</evidence>
<evidence type="ECO:0000256" key="2">
    <source>
        <dbReference type="SAM" id="Phobius"/>
    </source>
</evidence>
<evidence type="ECO:0000313" key="3">
    <source>
        <dbReference type="EMBL" id="GHF99506.1"/>
    </source>
</evidence>
<comment type="caution">
    <text evidence="3">The sequence shown here is derived from an EMBL/GenBank/DDBJ whole genome shotgun (WGS) entry which is preliminary data.</text>
</comment>
<dbReference type="EMBL" id="BNAL01000008">
    <property type="protein sequence ID" value="GHF99506.1"/>
    <property type="molecule type" value="Genomic_DNA"/>
</dbReference>
<proteinExistence type="predicted"/>
<accession>A0ABQ3K1B6</accession>
<sequence length="425" mass="41983">MTDSNHTDLDYQDGVKTAGGLTREMKLLLGALLTLLLASAIAFYFNGRNAAAADMAVTETTTQTTTETTTEVTTVSATNVEGAPGTVSSTSAAPGTIPPLSSAPVSVTDPSKLGGINPDAPLAAVPSRNPFKPFSLAKDGSAPAGAVATPGTPPPAAGSAATSFAEPSVAISAPPSYTPPSSPAVSSRSSSSSTSASTASRSTSGTSGSTTTWVLGPDNTPVTVTGGSSTRTPASTASNTPSSSGRSSSSAGTPAPTASATSGAVVPWAFDNPDDYPEAVPAGARPDSTGAASSTGPVAGVTEPDLGTVASRPADAGTGTPALSVPLPAPGQPDLITQYGNDEGVGAPDNGTALSRTLNRQGLRFNGAVLGPTDTAIFKSNQGFMVLAKGDRLPDTDIVVQQITANSVTLALGQDSLKLELEPLQ</sequence>
<keyword evidence="2" id="KW-0472">Membrane</keyword>
<keyword evidence="2" id="KW-1133">Transmembrane helix</keyword>
<gene>
    <name evidence="3" type="ORF">GCM10017783_09460</name>
</gene>
<keyword evidence="2" id="KW-0812">Transmembrane</keyword>
<organism evidence="3 4">
    <name type="scientific">Deinococcus piscis</name>
    <dbReference type="NCBI Taxonomy" id="394230"/>
    <lineage>
        <taxon>Bacteria</taxon>
        <taxon>Thermotogati</taxon>
        <taxon>Deinococcota</taxon>
        <taxon>Deinococci</taxon>
        <taxon>Deinococcales</taxon>
        <taxon>Deinococcaceae</taxon>
        <taxon>Deinococcus</taxon>
    </lineage>
</organism>
<feature type="compositionally biased region" description="Low complexity" evidence="1">
    <location>
        <begin position="183"/>
        <end position="212"/>
    </location>
</feature>
<protein>
    <submittedName>
        <fullName evidence="3">Uncharacterized protein</fullName>
    </submittedName>
</protein>
<name>A0ABQ3K1B6_9DEIO</name>
<reference evidence="4" key="1">
    <citation type="journal article" date="2019" name="Int. J. Syst. Evol. Microbiol.">
        <title>The Global Catalogue of Microorganisms (GCM) 10K type strain sequencing project: providing services to taxonomists for standard genome sequencing and annotation.</title>
        <authorList>
            <consortium name="The Broad Institute Genomics Platform"/>
            <consortium name="The Broad Institute Genome Sequencing Center for Infectious Disease"/>
            <person name="Wu L."/>
            <person name="Ma J."/>
        </authorList>
    </citation>
    <scope>NUCLEOTIDE SEQUENCE [LARGE SCALE GENOMIC DNA]</scope>
    <source>
        <strain evidence="4">CGMCC 1.18439</strain>
    </source>
</reference>
<dbReference type="Proteomes" id="UP000632154">
    <property type="component" value="Unassembled WGS sequence"/>
</dbReference>
<feature type="region of interest" description="Disordered" evidence="1">
    <location>
        <begin position="81"/>
        <end position="304"/>
    </location>
</feature>
<keyword evidence="4" id="KW-1185">Reference proteome</keyword>
<feature type="transmembrane region" description="Helical" evidence="2">
    <location>
        <begin position="27"/>
        <end position="45"/>
    </location>
</feature>
<feature type="compositionally biased region" description="Low complexity" evidence="1">
    <location>
        <begin position="225"/>
        <end position="264"/>
    </location>
</feature>
<feature type="compositionally biased region" description="Low complexity" evidence="1">
    <location>
        <begin position="140"/>
        <end position="150"/>
    </location>
</feature>
<dbReference type="RefSeq" id="WP_189642531.1">
    <property type="nucleotide sequence ID" value="NZ_BNAL01000008.1"/>
</dbReference>
<evidence type="ECO:0000256" key="1">
    <source>
        <dbReference type="SAM" id="MobiDB-lite"/>
    </source>
</evidence>